<evidence type="ECO:0000313" key="2">
    <source>
        <dbReference type="EMBL" id="CAG5022780.1"/>
    </source>
</evidence>
<sequence length="133" mass="15160">MAFYGKVFAVEKEENYEAFVKSMGIPEDRQKSLLEYKPTQKIEKSGDDYTATVGTKNGERVYHFKSGVEFASTLRDQPAKITVTVDGNKMTQVIKFDIGLTLTLKKEYTDDTLTEEISHNGWDGVARRFYKAQ</sequence>
<dbReference type="EMBL" id="CAJQZP010001149">
    <property type="protein sequence ID" value="CAG5022780.1"/>
    <property type="molecule type" value="Genomic_DNA"/>
</dbReference>
<name>A0A8S3XGZ6_PARAO</name>
<gene>
    <name evidence="2" type="ORF">PAPOLLO_LOCUS17809</name>
</gene>
<reference evidence="2" key="1">
    <citation type="submission" date="2021-04" db="EMBL/GenBank/DDBJ databases">
        <authorList>
            <person name="Tunstrom K."/>
        </authorList>
    </citation>
    <scope>NUCLEOTIDE SEQUENCE</scope>
</reference>
<dbReference type="GO" id="GO:0008289">
    <property type="term" value="F:lipid binding"/>
    <property type="evidence" value="ECO:0007669"/>
    <property type="project" value="InterPro"/>
</dbReference>
<evidence type="ECO:0000313" key="3">
    <source>
        <dbReference type="Proteomes" id="UP000691718"/>
    </source>
</evidence>
<feature type="domain" description="Cytosolic fatty-acid binding proteins" evidence="1">
    <location>
        <begin position="6"/>
        <end position="23"/>
    </location>
</feature>
<protein>
    <submittedName>
        <fullName evidence="2">(apollo) hypothetical protein</fullName>
    </submittedName>
</protein>
<dbReference type="InterPro" id="IPR000463">
    <property type="entry name" value="Fatty_acid-bd"/>
</dbReference>
<dbReference type="PROSITE" id="PS00214">
    <property type="entry name" value="FABP"/>
    <property type="match status" value="1"/>
</dbReference>
<proteinExistence type="predicted"/>
<comment type="caution">
    <text evidence="2">The sequence shown here is derived from an EMBL/GenBank/DDBJ whole genome shotgun (WGS) entry which is preliminary data.</text>
</comment>
<dbReference type="OrthoDB" id="354351at2759"/>
<organism evidence="2 3">
    <name type="scientific">Parnassius apollo</name>
    <name type="common">Apollo butterfly</name>
    <name type="synonym">Papilio apollo</name>
    <dbReference type="NCBI Taxonomy" id="110799"/>
    <lineage>
        <taxon>Eukaryota</taxon>
        <taxon>Metazoa</taxon>
        <taxon>Ecdysozoa</taxon>
        <taxon>Arthropoda</taxon>
        <taxon>Hexapoda</taxon>
        <taxon>Insecta</taxon>
        <taxon>Pterygota</taxon>
        <taxon>Neoptera</taxon>
        <taxon>Endopterygota</taxon>
        <taxon>Lepidoptera</taxon>
        <taxon>Glossata</taxon>
        <taxon>Ditrysia</taxon>
        <taxon>Papilionoidea</taxon>
        <taxon>Papilionidae</taxon>
        <taxon>Parnassiinae</taxon>
        <taxon>Parnassini</taxon>
        <taxon>Parnassius</taxon>
        <taxon>Parnassius</taxon>
    </lineage>
</organism>
<dbReference type="AlphaFoldDB" id="A0A8S3XGZ6"/>
<dbReference type="Pfam" id="PF14651">
    <property type="entry name" value="Lipocalin_7"/>
    <property type="match status" value="1"/>
</dbReference>
<evidence type="ECO:0000259" key="1">
    <source>
        <dbReference type="PROSITE" id="PS00214"/>
    </source>
</evidence>
<accession>A0A8S3XGZ6</accession>
<dbReference type="Proteomes" id="UP000691718">
    <property type="component" value="Unassembled WGS sequence"/>
</dbReference>
<keyword evidence="3" id="KW-1185">Reference proteome</keyword>